<dbReference type="SMART" id="SM00387">
    <property type="entry name" value="HATPase_c"/>
    <property type="match status" value="1"/>
</dbReference>
<name>A0A2T3LE02_9GAMM</name>
<keyword evidence="9 10" id="KW-0472">Membrane</keyword>
<dbReference type="InterPro" id="IPR039506">
    <property type="entry name" value="SPOB_a"/>
</dbReference>
<accession>A0A2T3LE02</accession>
<dbReference type="InterPro" id="IPR003594">
    <property type="entry name" value="HATPase_dom"/>
</dbReference>
<dbReference type="InterPro" id="IPR004358">
    <property type="entry name" value="Sig_transdc_His_kin-like_C"/>
</dbReference>
<dbReference type="GO" id="GO:0005886">
    <property type="term" value="C:plasma membrane"/>
    <property type="evidence" value="ECO:0007669"/>
    <property type="project" value="UniProtKB-SubCell"/>
</dbReference>
<dbReference type="AlphaFoldDB" id="A0A2T3LE02"/>
<dbReference type="PRINTS" id="PR00344">
    <property type="entry name" value="BCTRLSENSOR"/>
</dbReference>
<evidence type="ECO:0000256" key="10">
    <source>
        <dbReference type="SAM" id="Phobius"/>
    </source>
</evidence>
<dbReference type="InterPro" id="IPR029151">
    <property type="entry name" value="Sensor-like_sf"/>
</dbReference>
<dbReference type="Pfam" id="PF02518">
    <property type="entry name" value="HATPase_c"/>
    <property type="match status" value="1"/>
</dbReference>
<dbReference type="PROSITE" id="PS50109">
    <property type="entry name" value="HIS_KIN"/>
    <property type="match status" value="1"/>
</dbReference>
<evidence type="ECO:0000256" key="9">
    <source>
        <dbReference type="ARBA" id="ARBA00023136"/>
    </source>
</evidence>
<comment type="subcellular location">
    <subcellularLocation>
        <location evidence="2">Cell inner membrane</location>
    </subcellularLocation>
    <subcellularLocation>
        <location evidence="3">Cell membrane</location>
        <topology evidence="3">Multi-pass membrane protein</topology>
    </subcellularLocation>
</comment>
<sequence length="534" mass="59936">MKLKSYLALTTVATTSSIVIVVTTAIFFLLQNLHQEGIEARGLELARVIAHDPKVINAVDTQNKQQNYNLQSYMEDIKTRTDASFIVVVDKNAIRLNHPDPGKVGKHFIGNDIYPVLEQGSEYSSTASGSLGKAIRNFSPIYLDGKVIGAICIGYLSEKTTDLLLQQYGHIGVLISVVYLLGISTIIAFVFKMKRTFLDYEPEFIVNKFNEHEMVLDSIRDAIIAVDSDMNISTINNSAIKMLSMGILGRYDYVNQPLSRYSMPLSHLVLANHGVFHQGDFNIGKLKYRANVYPINTQKGLLGHAIVFFANLDQSELEHEVNYLKNYTELLRSKTHEYSNKLNVLSGMLQIGKYDEAVDFIQQETDNYQSIIHKIVLSVTDSSVAGLLLAKFNKASKIGVKYTIDVDTNLSSYEKNISEKLVTMIGNLIDNALLAAWQNRNNAEPEINVYLSDRSNHIILEIQDSGAGVPENISENILEFGVSSKYSDEQSGIGLYLVKQLVNYFHGSIDWERTEQHTTLFSIYLDKNEIANYD</sequence>
<comment type="catalytic activity">
    <reaction evidence="1">
        <text>ATP + protein L-histidine = ADP + protein N-phospho-L-histidine.</text>
        <dbReference type="EC" id="2.7.13.3"/>
    </reaction>
</comment>
<keyword evidence="7 10" id="KW-0812">Transmembrane</keyword>
<keyword evidence="12" id="KW-0418">Kinase</keyword>
<dbReference type="InterPro" id="IPR033463">
    <property type="entry name" value="sCache_3"/>
</dbReference>
<evidence type="ECO:0000256" key="8">
    <source>
        <dbReference type="ARBA" id="ARBA00022989"/>
    </source>
</evidence>
<keyword evidence="12" id="KW-0808">Transferase</keyword>
<evidence type="ECO:0000256" key="5">
    <source>
        <dbReference type="ARBA" id="ARBA00022475"/>
    </source>
</evidence>
<comment type="caution">
    <text evidence="12">The sequence shown here is derived from an EMBL/GenBank/DDBJ whole genome shotgun (WGS) entry which is preliminary data.</text>
</comment>
<dbReference type="Gene3D" id="1.10.287.130">
    <property type="match status" value="1"/>
</dbReference>
<reference evidence="12 13" key="1">
    <citation type="submission" date="2018-03" db="EMBL/GenBank/DDBJ databases">
        <title>Whole genome sequencing of Histamine producing bacteria.</title>
        <authorList>
            <person name="Butler K."/>
        </authorList>
    </citation>
    <scope>NUCLEOTIDE SEQUENCE [LARGE SCALE GENOMIC DNA]</scope>
    <source>
        <strain evidence="12 13">ATCC 19614</strain>
    </source>
</reference>
<dbReference type="Pfam" id="PF17203">
    <property type="entry name" value="sCache_3_2"/>
    <property type="match status" value="1"/>
</dbReference>
<dbReference type="Gene3D" id="3.30.450.20">
    <property type="entry name" value="PAS domain"/>
    <property type="match status" value="2"/>
</dbReference>
<feature type="domain" description="Histidine kinase" evidence="11">
    <location>
        <begin position="333"/>
        <end position="529"/>
    </location>
</feature>
<dbReference type="Gene3D" id="3.30.565.10">
    <property type="entry name" value="Histidine kinase-like ATPase, C-terminal domain"/>
    <property type="match status" value="1"/>
</dbReference>
<evidence type="ECO:0000256" key="7">
    <source>
        <dbReference type="ARBA" id="ARBA00022692"/>
    </source>
</evidence>
<dbReference type="PANTHER" id="PTHR43547">
    <property type="entry name" value="TWO-COMPONENT HISTIDINE KINASE"/>
    <property type="match status" value="1"/>
</dbReference>
<dbReference type="Proteomes" id="UP000241803">
    <property type="component" value="Unassembled WGS sequence"/>
</dbReference>
<evidence type="ECO:0000256" key="4">
    <source>
        <dbReference type="ARBA" id="ARBA00012438"/>
    </source>
</evidence>
<evidence type="ECO:0000256" key="3">
    <source>
        <dbReference type="ARBA" id="ARBA00004651"/>
    </source>
</evidence>
<gene>
    <name evidence="12" type="ORF">C9J47_03325</name>
</gene>
<dbReference type="RefSeq" id="WP_107252236.1">
    <property type="nucleotide sequence ID" value="NZ_PYOC01000001.1"/>
</dbReference>
<protein>
    <recommendedName>
        <fullName evidence="4">histidine kinase</fullName>
        <ecNumber evidence="4">2.7.13.3</ecNumber>
    </recommendedName>
</protein>
<dbReference type="Pfam" id="PF14689">
    <property type="entry name" value="SPOB_a"/>
    <property type="match status" value="1"/>
</dbReference>
<keyword evidence="6" id="KW-0597">Phosphoprotein</keyword>
<evidence type="ECO:0000313" key="12">
    <source>
        <dbReference type="EMBL" id="PSV49612.1"/>
    </source>
</evidence>
<organism evidence="12 13">
    <name type="scientific">Photobacterium indicum</name>
    <dbReference type="NCBI Taxonomy" id="81447"/>
    <lineage>
        <taxon>Bacteria</taxon>
        <taxon>Pseudomonadati</taxon>
        <taxon>Pseudomonadota</taxon>
        <taxon>Gammaproteobacteria</taxon>
        <taxon>Vibrionales</taxon>
        <taxon>Vibrionaceae</taxon>
        <taxon>Photobacterium</taxon>
    </lineage>
</organism>
<dbReference type="EC" id="2.7.13.3" evidence="4"/>
<keyword evidence="5" id="KW-1003">Cell membrane</keyword>
<dbReference type="InterPro" id="IPR005467">
    <property type="entry name" value="His_kinase_dom"/>
</dbReference>
<evidence type="ECO:0000259" key="11">
    <source>
        <dbReference type="PROSITE" id="PS50109"/>
    </source>
</evidence>
<evidence type="ECO:0000256" key="2">
    <source>
        <dbReference type="ARBA" id="ARBA00004533"/>
    </source>
</evidence>
<evidence type="ECO:0000256" key="1">
    <source>
        <dbReference type="ARBA" id="ARBA00000085"/>
    </source>
</evidence>
<proteinExistence type="predicted"/>
<keyword evidence="8 10" id="KW-1133">Transmembrane helix</keyword>
<feature type="transmembrane region" description="Helical" evidence="10">
    <location>
        <begin position="6"/>
        <end position="30"/>
    </location>
</feature>
<dbReference type="GO" id="GO:0000155">
    <property type="term" value="F:phosphorelay sensor kinase activity"/>
    <property type="evidence" value="ECO:0007669"/>
    <property type="project" value="TreeGrafter"/>
</dbReference>
<evidence type="ECO:0000256" key="6">
    <source>
        <dbReference type="ARBA" id="ARBA00022553"/>
    </source>
</evidence>
<dbReference type="EMBL" id="PYOC01000001">
    <property type="protein sequence ID" value="PSV49612.1"/>
    <property type="molecule type" value="Genomic_DNA"/>
</dbReference>
<feature type="transmembrane region" description="Helical" evidence="10">
    <location>
        <begin position="168"/>
        <end position="191"/>
    </location>
</feature>
<dbReference type="InterPro" id="IPR036890">
    <property type="entry name" value="HATPase_C_sf"/>
</dbReference>
<keyword evidence="13" id="KW-1185">Reference proteome</keyword>
<evidence type="ECO:0000313" key="13">
    <source>
        <dbReference type="Proteomes" id="UP000241803"/>
    </source>
</evidence>
<dbReference type="SUPFAM" id="SSF103190">
    <property type="entry name" value="Sensory domain-like"/>
    <property type="match status" value="1"/>
</dbReference>
<dbReference type="SUPFAM" id="SSF55874">
    <property type="entry name" value="ATPase domain of HSP90 chaperone/DNA topoisomerase II/histidine kinase"/>
    <property type="match status" value="1"/>
</dbReference>
<dbReference type="PANTHER" id="PTHR43547:SF10">
    <property type="entry name" value="SENSOR HISTIDINE KINASE DCUS"/>
    <property type="match status" value="1"/>
</dbReference>